<dbReference type="Proteomes" id="UP000298781">
    <property type="component" value="Chromosome"/>
</dbReference>
<dbReference type="PANTHER" id="PTHR11091">
    <property type="entry name" value="OXIDOREDUCTASE-RELATED"/>
    <property type="match status" value="1"/>
</dbReference>
<dbReference type="RefSeq" id="WP_136960620.1">
    <property type="nucleotide sequence ID" value="NZ_CP039690.1"/>
</dbReference>
<sequence>MSSSQSKRVSIDHLESLVQAALLRAGMAPENVGPVAATIVACERDGVKSHGILRLPGFVHSLQLGWADGRSRPAITGQTASLVSIDAANGFAQVALDFARPRLLEMAEAAGVAVLLTKNSHHFAALWPDIEPFASRGLVALTCVNSKKRMAAWGGGRPVTGTNAIAFATPRPGHPPLVWDQSSSVLSQGDVLLAANEGRAVPAGIGCDAKGQPTTSPSEILDGGALLPFGGSKGASLAVMVEILAAALTGGRFGFEDQSPPGPATTSFGGQFLLLINPGRVQSGFDERVSALVAAILDAGASRLPGDRRYRQRQISAVDGIVLDAAAHALLLRLAGRSGGPVAGTGGELP</sequence>
<dbReference type="KEGG" id="pstg:E8M01_13700"/>
<keyword evidence="4" id="KW-1185">Reference proteome</keyword>
<dbReference type="Gene3D" id="1.10.1530.10">
    <property type="match status" value="1"/>
</dbReference>
<accession>A0A4D7BAM7</accession>
<reference evidence="3 4" key="1">
    <citation type="submission" date="2019-04" db="EMBL/GenBank/DDBJ databases">
        <title>Phreatobacter aquaticus sp. nov.</title>
        <authorList>
            <person name="Choi A."/>
        </authorList>
    </citation>
    <scope>NUCLEOTIDE SEQUENCE [LARGE SCALE GENOMIC DNA]</scope>
    <source>
        <strain evidence="3 4">KCTC 52518</strain>
    </source>
</reference>
<dbReference type="SUPFAM" id="SSF89733">
    <property type="entry name" value="L-sulfolactate dehydrogenase-like"/>
    <property type="match status" value="1"/>
</dbReference>
<dbReference type="InterPro" id="IPR043143">
    <property type="entry name" value="Mal/L-sulf/L-lact_DH-like_NADP"/>
</dbReference>
<dbReference type="InterPro" id="IPR043144">
    <property type="entry name" value="Mal/L-sulf/L-lact_DH-like_ah"/>
</dbReference>
<dbReference type="Gene3D" id="3.30.1370.60">
    <property type="entry name" value="Hypothetical oxidoreductase yiak, domain 2"/>
    <property type="match status" value="1"/>
</dbReference>
<dbReference type="GO" id="GO:0016491">
    <property type="term" value="F:oxidoreductase activity"/>
    <property type="evidence" value="ECO:0007669"/>
    <property type="project" value="UniProtKB-KW"/>
</dbReference>
<protein>
    <submittedName>
        <fullName evidence="3">Ldh family oxidoreductase</fullName>
    </submittedName>
</protein>
<evidence type="ECO:0000313" key="4">
    <source>
        <dbReference type="Proteomes" id="UP000298781"/>
    </source>
</evidence>
<dbReference type="PANTHER" id="PTHR11091:SF0">
    <property type="entry name" value="MALATE DEHYDROGENASE"/>
    <property type="match status" value="1"/>
</dbReference>
<dbReference type="OrthoDB" id="9811519at2"/>
<evidence type="ECO:0000256" key="2">
    <source>
        <dbReference type="ARBA" id="ARBA00023002"/>
    </source>
</evidence>
<evidence type="ECO:0000313" key="3">
    <source>
        <dbReference type="EMBL" id="QCI65172.1"/>
    </source>
</evidence>
<dbReference type="AlphaFoldDB" id="A0A4D7BAM7"/>
<proteinExistence type="inferred from homology"/>
<comment type="similarity">
    <text evidence="1">Belongs to the LDH2/MDH2 oxidoreductase family.</text>
</comment>
<keyword evidence="2" id="KW-0560">Oxidoreductase</keyword>
<dbReference type="EMBL" id="CP039690">
    <property type="protein sequence ID" value="QCI65172.1"/>
    <property type="molecule type" value="Genomic_DNA"/>
</dbReference>
<dbReference type="InterPro" id="IPR036111">
    <property type="entry name" value="Mal/L-sulfo/L-lacto_DH-like_sf"/>
</dbReference>
<name>A0A4D7BAM7_9HYPH</name>
<evidence type="ECO:0000256" key="1">
    <source>
        <dbReference type="ARBA" id="ARBA00006056"/>
    </source>
</evidence>
<gene>
    <name evidence="3" type="ORF">E8M01_13700</name>
</gene>
<dbReference type="InterPro" id="IPR003767">
    <property type="entry name" value="Malate/L-lactate_DH-like"/>
</dbReference>
<dbReference type="Pfam" id="PF02615">
    <property type="entry name" value="Ldh_2"/>
    <property type="match status" value="1"/>
</dbReference>
<organism evidence="3 4">
    <name type="scientific">Phreatobacter stygius</name>
    <dbReference type="NCBI Taxonomy" id="1940610"/>
    <lineage>
        <taxon>Bacteria</taxon>
        <taxon>Pseudomonadati</taxon>
        <taxon>Pseudomonadota</taxon>
        <taxon>Alphaproteobacteria</taxon>
        <taxon>Hyphomicrobiales</taxon>
        <taxon>Phreatobacteraceae</taxon>
        <taxon>Phreatobacter</taxon>
    </lineage>
</organism>